<feature type="transmembrane region" description="Helical" evidence="1">
    <location>
        <begin position="521"/>
        <end position="541"/>
    </location>
</feature>
<dbReference type="STRING" id="582692.SAMN05720606_103102"/>
<feature type="transmembrane region" description="Helical" evidence="1">
    <location>
        <begin position="111"/>
        <end position="133"/>
    </location>
</feature>
<evidence type="ECO:0000313" key="3">
    <source>
        <dbReference type="Proteomes" id="UP000198538"/>
    </source>
</evidence>
<name>A0A1G5E091_9BACL</name>
<feature type="transmembrane region" description="Helical" evidence="1">
    <location>
        <begin position="320"/>
        <end position="338"/>
    </location>
</feature>
<feature type="transmembrane region" description="Helical" evidence="1">
    <location>
        <begin position="675"/>
        <end position="698"/>
    </location>
</feature>
<feature type="transmembrane region" description="Helical" evidence="1">
    <location>
        <begin position="72"/>
        <end position="91"/>
    </location>
</feature>
<proteinExistence type="predicted"/>
<sequence>MPRSLGGLLDNTGVKPMSIKWLLLVVVGFCVVGLVITLIILRMLRQRELTSMYAAGKIVNFQGKKYRDWGSFLLQAYQVGMKIPLLSTYILQVQKRISYRYASDEPALRRVTMTVVLIIMGGYGSVSTVLFWLQPGIAFILLAALCAIVLNSLVLDMCLSRMEKKLLVQMLDLFADVRHRYHQHGMVEEALYEASEAGTGEAAEQVRLIYEALTSPDPNEALERYYEVAPNRFLKGFAGVSYMVMEFGDKDKEQGSIYLKGIGNLTQEIHLEILRRDRLDYLLQGLNVIALVPVLFTGPIERWARVSFPTMDDFYRSKLGFITKISIYIIIIVAYLLLQRLQQYDETRYRSGKKQYRLDRFLYKQLFLRRLAILFAAKPGTTPYNQTIRLMRESSTELKYEWLAIRRLLLFASCLVLTVGLILLLHQVERNHILHDPIRDDRMFGAMSEADLKVAREKTALDGKVMAYVEMKRATTYEDISNALLQLAPAQLNHDAQTATIQRIIDKIEAYNNQYMRWWEIVLALLIGIGGYNLPIWLMLFQRKMRRLDMRHEIYQFQTVISILREMDRMSVEEIVEWLNRFAVIFKRPLQKCLLHFEHGPEQALEQLKEEVGLPEFQRLIDKLQLALGKISIREAFDDLESMMAFYFEQRKQEYSKIIDIKAGWGRTIGFTPMYALIFMYLVIPLVGMSFVQMSMYYEQIQKL</sequence>
<evidence type="ECO:0000256" key="1">
    <source>
        <dbReference type="SAM" id="Phobius"/>
    </source>
</evidence>
<keyword evidence="1" id="KW-1133">Transmembrane helix</keyword>
<gene>
    <name evidence="2" type="ORF">SAMN05720606_103102</name>
</gene>
<feature type="transmembrane region" description="Helical" evidence="1">
    <location>
        <begin position="21"/>
        <end position="44"/>
    </location>
</feature>
<feature type="transmembrane region" description="Helical" evidence="1">
    <location>
        <begin position="408"/>
        <end position="428"/>
    </location>
</feature>
<keyword evidence="1" id="KW-0472">Membrane</keyword>
<keyword evidence="1" id="KW-0812">Transmembrane</keyword>
<accession>A0A1G5E091</accession>
<dbReference type="Proteomes" id="UP000198538">
    <property type="component" value="Unassembled WGS sequence"/>
</dbReference>
<dbReference type="AlphaFoldDB" id="A0A1G5E091"/>
<protein>
    <submittedName>
        <fullName evidence="2">Uncharacterized protein</fullName>
    </submittedName>
</protein>
<dbReference type="EMBL" id="FMVM01000003">
    <property type="protein sequence ID" value="SCY20406.1"/>
    <property type="molecule type" value="Genomic_DNA"/>
</dbReference>
<feature type="transmembrane region" description="Helical" evidence="1">
    <location>
        <begin position="281"/>
        <end position="300"/>
    </location>
</feature>
<evidence type="ECO:0000313" key="2">
    <source>
        <dbReference type="EMBL" id="SCY20406.1"/>
    </source>
</evidence>
<reference evidence="3" key="1">
    <citation type="submission" date="2016-10" db="EMBL/GenBank/DDBJ databases">
        <authorList>
            <person name="Varghese N."/>
            <person name="Submissions S."/>
        </authorList>
    </citation>
    <scope>NUCLEOTIDE SEQUENCE [LARGE SCALE GENOMIC DNA]</scope>
    <source>
        <strain evidence="3">BL9</strain>
    </source>
</reference>
<feature type="transmembrane region" description="Helical" evidence="1">
    <location>
        <begin position="139"/>
        <end position="159"/>
    </location>
</feature>
<organism evidence="2 3">
    <name type="scientific">Paenibacillus polysaccharolyticus</name>
    <dbReference type="NCBI Taxonomy" id="582692"/>
    <lineage>
        <taxon>Bacteria</taxon>
        <taxon>Bacillati</taxon>
        <taxon>Bacillota</taxon>
        <taxon>Bacilli</taxon>
        <taxon>Bacillales</taxon>
        <taxon>Paenibacillaceae</taxon>
        <taxon>Paenibacillus</taxon>
    </lineage>
</organism>
<keyword evidence="3" id="KW-1185">Reference proteome</keyword>